<evidence type="ECO:0000256" key="4">
    <source>
        <dbReference type="SAM" id="Phobius"/>
    </source>
</evidence>
<evidence type="ECO:0000256" key="2">
    <source>
        <dbReference type="ARBA" id="ARBA00010441"/>
    </source>
</evidence>
<accession>A0A026VS00</accession>
<organism evidence="5 6">
    <name type="scientific">Ooceraea biroi</name>
    <name type="common">Clonal raider ant</name>
    <name type="synonym">Cerapachys biroi</name>
    <dbReference type="NCBI Taxonomy" id="2015173"/>
    <lineage>
        <taxon>Eukaryota</taxon>
        <taxon>Metazoa</taxon>
        <taxon>Ecdysozoa</taxon>
        <taxon>Arthropoda</taxon>
        <taxon>Hexapoda</taxon>
        <taxon>Insecta</taxon>
        <taxon>Pterygota</taxon>
        <taxon>Neoptera</taxon>
        <taxon>Endopterygota</taxon>
        <taxon>Hymenoptera</taxon>
        <taxon>Apocrita</taxon>
        <taxon>Aculeata</taxon>
        <taxon>Formicoidea</taxon>
        <taxon>Formicidae</taxon>
        <taxon>Dorylinae</taxon>
        <taxon>Ooceraea</taxon>
    </lineage>
</organism>
<dbReference type="GO" id="GO:0005789">
    <property type="term" value="C:endoplasmic reticulum membrane"/>
    <property type="evidence" value="ECO:0007669"/>
    <property type="project" value="TreeGrafter"/>
</dbReference>
<dbReference type="PANTHER" id="PTHR10414:SF71">
    <property type="entry name" value="FI05338P"/>
    <property type="match status" value="1"/>
</dbReference>
<feature type="non-terminal residue" evidence="5">
    <location>
        <position position="124"/>
    </location>
</feature>
<reference evidence="5 6" key="1">
    <citation type="journal article" date="2014" name="Curr. Biol.">
        <title>The genome of the clonal raider ant Cerapachys biroi.</title>
        <authorList>
            <person name="Oxley P.R."/>
            <person name="Ji L."/>
            <person name="Fetter-Pruneda I."/>
            <person name="McKenzie S.K."/>
            <person name="Li C."/>
            <person name="Hu H."/>
            <person name="Zhang G."/>
            <person name="Kronauer D.J."/>
        </authorList>
    </citation>
    <scope>NUCLEOTIDE SEQUENCE [LARGE SCALE GENOMIC DNA]</scope>
</reference>
<evidence type="ECO:0000313" key="5">
    <source>
        <dbReference type="EMBL" id="EZA46502.1"/>
    </source>
</evidence>
<evidence type="ECO:0000313" key="6">
    <source>
        <dbReference type="Proteomes" id="UP000053097"/>
    </source>
</evidence>
<keyword evidence="4" id="KW-0812">Transmembrane</keyword>
<protein>
    <submittedName>
        <fullName evidence="5">Ethanolaminephosphotransferase</fullName>
    </submittedName>
</protein>
<keyword evidence="5" id="KW-0808">Transferase</keyword>
<comment type="similarity">
    <text evidence="2">Belongs to the CDP-alcohol phosphatidyltransferase class-I family.</text>
</comment>
<dbReference type="GO" id="GO:0004307">
    <property type="term" value="F:ethanolaminephosphotransferase activity"/>
    <property type="evidence" value="ECO:0007669"/>
    <property type="project" value="TreeGrafter"/>
</dbReference>
<keyword evidence="4" id="KW-1133">Transmembrane helix</keyword>
<feature type="transmembrane region" description="Helical" evidence="4">
    <location>
        <begin position="6"/>
        <end position="24"/>
    </location>
</feature>
<keyword evidence="3 4" id="KW-0472">Membrane</keyword>
<evidence type="ECO:0000256" key="1">
    <source>
        <dbReference type="ARBA" id="ARBA00004370"/>
    </source>
</evidence>
<dbReference type="Proteomes" id="UP000053097">
    <property type="component" value="Unassembled WGS sequence"/>
</dbReference>
<feature type="transmembrane region" description="Helical" evidence="4">
    <location>
        <begin position="102"/>
        <end position="121"/>
    </location>
</feature>
<gene>
    <name evidence="5" type="ORF">X777_00093</name>
</gene>
<dbReference type="EMBL" id="KK111003">
    <property type="protein sequence ID" value="EZA46502.1"/>
    <property type="molecule type" value="Genomic_DNA"/>
</dbReference>
<evidence type="ECO:0000256" key="3">
    <source>
        <dbReference type="ARBA" id="ARBA00023136"/>
    </source>
</evidence>
<dbReference type="OrthoDB" id="196717at2759"/>
<sequence>MMFEMLFYVSALVSNLPVVLWNIYNSYKDKTGKMRTFPEAIRPLVPLLLLLAISTIWIVHSPNDILEKDPRIIYFAIGTIFSNICCRLIVSQMSNTRCEILPWILLPVAVGAIFSFILPSVDLE</sequence>
<dbReference type="AlphaFoldDB" id="A0A026VS00"/>
<dbReference type="PANTHER" id="PTHR10414">
    <property type="entry name" value="ETHANOLAMINEPHOSPHOTRANSFERASE"/>
    <property type="match status" value="1"/>
</dbReference>
<dbReference type="GO" id="GO:0006646">
    <property type="term" value="P:phosphatidylethanolamine biosynthetic process"/>
    <property type="evidence" value="ECO:0007669"/>
    <property type="project" value="TreeGrafter"/>
</dbReference>
<name>A0A026VS00_OOCBI</name>
<keyword evidence="6" id="KW-1185">Reference proteome</keyword>
<dbReference type="STRING" id="2015173.A0A026VS00"/>
<comment type="subcellular location">
    <subcellularLocation>
        <location evidence="1">Membrane</location>
    </subcellularLocation>
</comment>
<feature type="transmembrane region" description="Helical" evidence="4">
    <location>
        <begin position="72"/>
        <end position="90"/>
    </location>
</feature>
<proteinExistence type="inferred from homology"/>
<feature type="transmembrane region" description="Helical" evidence="4">
    <location>
        <begin position="44"/>
        <end position="60"/>
    </location>
</feature>
<dbReference type="InterPro" id="IPR014472">
    <property type="entry name" value="CHOPT"/>
</dbReference>
<dbReference type="GO" id="GO:0005794">
    <property type="term" value="C:Golgi apparatus"/>
    <property type="evidence" value="ECO:0007669"/>
    <property type="project" value="TreeGrafter"/>
</dbReference>